<protein>
    <submittedName>
        <fullName evidence="2">Uncharacterized protein</fullName>
    </submittedName>
</protein>
<dbReference type="EMBL" id="PDCN02000013">
    <property type="protein sequence ID" value="PIB74928.1"/>
    <property type="molecule type" value="Genomic_DNA"/>
</dbReference>
<keyword evidence="1" id="KW-0472">Membrane</keyword>
<gene>
    <name evidence="2" type="ORF">CQY22_011230</name>
</gene>
<dbReference type="RefSeq" id="WP_090585502.1">
    <property type="nucleotide sequence ID" value="NZ_CP104302.1"/>
</dbReference>
<comment type="caution">
    <text evidence="2">The sequence shown here is derived from an EMBL/GenBank/DDBJ whole genome shotgun (WGS) entry which is preliminary data.</text>
</comment>
<accession>A0A2G5P990</accession>
<keyword evidence="3" id="KW-1185">Reference proteome</keyword>
<evidence type="ECO:0000313" key="3">
    <source>
        <dbReference type="Proteomes" id="UP000230551"/>
    </source>
</evidence>
<dbReference type="Proteomes" id="UP000230551">
    <property type="component" value="Unassembled WGS sequence"/>
</dbReference>
<organism evidence="2 3">
    <name type="scientific">Mycolicibacterium brumae</name>
    <dbReference type="NCBI Taxonomy" id="85968"/>
    <lineage>
        <taxon>Bacteria</taxon>
        <taxon>Bacillati</taxon>
        <taxon>Actinomycetota</taxon>
        <taxon>Actinomycetes</taxon>
        <taxon>Mycobacteriales</taxon>
        <taxon>Mycobacteriaceae</taxon>
        <taxon>Mycolicibacterium</taxon>
    </lineage>
</organism>
<sequence length="77" mass="8352">MTAEVRIEDEAGPSPSGFTAKIAVESSFEMAAGPVNTVVGRLIAAVLIAVLALLPSTLRWCRWRPWGGWAEKNSVRR</sequence>
<reference evidence="2 3" key="1">
    <citation type="journal article" date="2017" name="Infect. Genet. Evol.">
        <title>The new phylogeny of the genus Mycobacterium: The old and the news.</title>
        <authorList>
            <person name="Tortoli E."/>
            <person name="Fedrizzi T."/>
            <person name="Meehan C.J."/>
            <person name="Trovato A."/>
            <person name="Grottola A."/>
            <person name="Giacobazzi E."/>
            <person name="Serpini G.F."/>
            <person name="Tagliazucchi S."/>
            <person name="Fabio A."/>
            <person name="Bettua C."/>
            <person name="Bertorelli R."/>
            <person name="Frascaro F."/>
            <person name="De Sanctis V."/>
            <person name="Pecorari M."/>
            <person name="Jousson O."/>
            <person name="Segata N."/>
            <person name="Cirillo D.M."/>
        </authorList>
    </citation>
    <scope>NUCLEOTIDE SEQUENCE [LARGE SCALE GENOMIC DNA]</scope>
    <source>
        <strain evidence="2 3">CIP1034565</strain>
    </source>
</reference>
<dbReference type="AlphaFoldDB" id="A0A2G5P990"/>
<proteinExistence type="predicted"/>
<name>A0A2G5P990_9MYCO</name>
<keyword evidence="1" id="KW-1133">Transmembrane helix</keyword>
<feature type="transmembrane region" description="Helical" evidence="1">
    <location>
        <begin position="38"/>
        <end position="54"/>
    </location>
</feature>
<dbReference type="STRING" id="85968.GCA_900073015_00484"/>
<evidence type="ECO:0000313" key="2">
    <source>
        <dbReference type="EMBL" id="PIB74928.1"/>
    </source>
</evidence>
<keyword evidence="1" id="KW-0812">Transmembrane</keyword>
<evidence type="ECO:0000256" key="1">
    <source>
        <dbReference type="SAM" id="Phobius"/>
    </source>
</evidence>